<feature type="region of interest" description="Disordered" evidence="1">
    <location>
        <begin position="21"/>
        <end position="56"/>
    </location>
</feature>
<dbReference type="Proteomes" id="UP000054783">
    <property type="component" value="Unassembled WGS sequence"/>
</dbReference>
<comment type="caution">
    <text evidence="2">The sequence shown here is derived from an EMBL/GenBank/DDBJ whole genome shotgun (WGS) entry which is preliminary data.</text>
</comment>
<evidence type="ECO:0000313" key="3">
    <source>
        <dbReference type="Proteomes" id="UP000054783"/>
    </source>
</evidence>
<keyword evidence="3" id="KW-1185">Reference proteome</keyword>
<name>A0A0V1A6T2_9BILA</name>
<evidence type="ECO:0000256" key="1">
    <source>
        <dbReference type="SAM" id="MobiDB-lite"/>
    </source>
</evidence>
<gene>
    <name evidence="2" type="ORF">T12_16993</name>
</gene>
<dbReference type="EMBL" id="JYDQ01000024">
    <property type="protein sequence ID" value="KRY20513.1"/>
    <property type="molecule type" value="Genomic_DNA"/>
</dbReference>
<protein>
    <submittedName>
        <fullName evidence="2">Uncharacterized protein</fullName>
    </submittedName>
</protein>
<accession>A0A0V1A6T2</accession>
<sequence>MLKNYENIYCLQLGWPETQSQWRQGQPFLLTDSRPADQPQATKRQAERDVDNDDDD</sequence>
<reference evidence="2 3" key="1">
    <citation type="submission" date="2015-01" db="EMBL/GenBank/DDBJ databases">
        <title>Evolution of Trichinella species and genotypes.</title>
        <authorList>
            <person name="Korhonen P.K."/>
            <person name="Edoardo P."/>
            <person name="Giuseppe L.R."/>
            <person name="Gasser R.B."/>
        </authorList>
    </citation>
    <scope>NUCLEOTIDE SEQUENCE [LARGE SCALE GENOMIC DNA]</scope>
    <source>
        <strain evidence="2">ISS2496</strain>
    </source>
</reference>
<evidence type="ECO:0000313" key="2">
    <source>
        <dbReference type="EMBL" id="KRY20513.1"/>
    </source>
</evidence>
<dbReference type="AlphaFoldDB" id="A0A0V1A6T2"/>
<organism evidence="2 3">
    <name type="scientific">Trichinella patagoniensis</name>
    <dbReference type="NCBI Taxonomy" id="990121"/>
    <lineage>
        <taxon>Eukaryota</taxon>
        <taxon>Metazoa</taxon>
        <taxon>Ecdysozoa</taxon>
        <taxon>Nematoda</taxon>
        <taxon>Enoplea</taxon>
        <taxon>Dorylaimia</taxon>
        <taxon>Trichinellida</taxon>
        <taxon>Trichinellidae</taxon>
        <taxon>Trichinella</taxon>
    </lineage>
</organism>
<proteinExistence type="predicted"/>